<dbReference type="Proteomes" id="UP000255421">
    <property type="component" value="Unassembled WGS sequence"/>
</dbReference>
<protein>
    <submittedName>
        <fullName evidence="3">Uncharacterized protein</fullName>
    </submittedName>
</protein>
<evidence type="ECO:0000313" key="2">
    <source>
        <dbReference type="EMBL" id="RDI70415.1"/>
    </source>
</evidence>
<gene>
    <name evidence="2" type="ORF">DWB78_01050</name>
    <name evidence="3" type="ORF">SAMN05216278_1380</name>
</gene>
<accession>A0A1H1AKJ5</accession>
<keyword evidence="5" id="KW-1185">Reference proteome</keyword>
<dbReference type="OrthoDB" id="166747at2157"/>
<organism evidence="3 4">
    <name type="scientific">Halopelagius longus</name>
    <dbReference type="NCBI Taxonomy" id="1236180"/>
    <lineage>
        <taxon>Archaea</taxon>
        <taxon>Methanobacteriati</taxon>
        <taxon>Methanobacteriota</taxon>
        <taxon>Stenosarchaea group</taxon>
        <taxon>Halobacteria</taxon>
        <taxon>Halobacteriales</taxon>
        <taxon>Haloferacaceae</taxon>
    </lineage>
</organism>
<sequence length="63" mass="7017">MLNAMRRGVTFVLYQLTLMLGILMMPVALFARRLGVSLPVGRLVEAAGTAYERAKSRKHARVN</sequence>
<proteinExistence type="predicted"/>
<reference evidence="4" key="1">
    <citation type="submission" date="2016-10" db="EMBL/GenBank/DDBJ databases">
        <authorList>
            <person name="Varghese N."/>
            <person name="Submissions S."/>
        </authorList>
    </citation>
    <scope>NUCLEOTIDE SEQUENCE [LARGE SCALE GENOMIC DNA]</scope>
    <source>
        <strain evidence="4">CGMCC 1.12397</strain>
    </source>
</reference>
<name>A0A1H1AKJ5_9EURY</name>
<dbReference type="EMBL" id="FNKQ01000002">
    <property type="protein sequence ID" value="SDQ40225.1"/>
    <property type="molecule type" value="Genomic_DNA"/>
</dbReference>
<evidence type="ECO:0000313" key="4">
    <source>
        <dbReference type="Proteomes" id="UP000199289"/>
    </source>
</evidence>
<feature type="transmembrane region" description="Helical" evidence="1">
    <location>
        <begin position="12"/>
        <end position="31"/>
    </location>
</feature>
<evidence type="ECO:0000256" key="1">
    <source>
        <dbReference type="SAM" id="Phobius"/>
    </source>
</evidence>
<keyword evidence="1" id="KW-0812">Transmembrane</keyword>
<dbReference type="Proteomes" id="UP000199289">
    <property type="component" value="Unassembled WGS sequence"/>
</dbReference>
<keyword evidence="1" id="KW-0472">Membrane</keyword>
<evidence type="ECO:0000313" key="5">
    <source>
        <dbReference type="Proteomes" id="UP000255421"/>
    </source>
</evidence>
<keyword evidence="1" id="KW-1133">Transmembrane helix</keyword>
<reference evidence="2 5" key="3">
    <citation type="submission" date="2018-07" db="EMBL/GenBank/DDBJ databases">
        <title>Genome sequence of extremly halophilic archaeon Halopelagius longus strain BC12-B1.</title>
        <authorList>
            <person name="Zhang X."/>
        </authorList>
    </citation>
    <scope>NUCLEOTIDE SEQUENCE [LARGE SCALE GENOMIC DNA]</scope>
    <source>
        <strain evidence="2 5">BC12-B1</strain>
    </source>
</reference>
<dbReference type="AlphaFoldDB" id="A0A1H1AKJ5"/>
<reference evidence="3" key="2">
    <citation type="submission" date="2016-10" db="EMBL/GenBank/DDBJ databases">
        <authorList>
            <person name="de Groot N.N."/>
        </authorList>
    </citation>
    <scope>NUCLEOTIDE SEQUENCE [LARGE SCALE GENOMIC DNA]</scope>
    <source>
        <strain evidence="3">CGMCC 1.12397</strain>
    </source>
</reference>
<dbReference type="EMBL" id="QQST01000001">
    <property type="protein sequence ID" value="RDI70415.1"/>
    <property type="molecule type" value="Genomic_DNA"/>
</dbReference>
<dbReference type="RefSeq" id="WP_092534958.1">
    <property type="nucleotide sequence ID" value="NZ_FNKQ01000002.1"/>
</dbReference>
<evidence type="ECO:0000313" key="3">
    <source>
        <dbReference type="EMBL" id="SDQ40225.1"/>
    </source>
</evidence>